<dbReference type="Pfam" id="PF21420">
    <property type="entry name" value="Tautomerase-like"/>
    <property type="match status" value="1"/>
</dbReference>
<dbReference type="KEGG" id="ttl:TtJL18_2420"/>
<dbReference type="InterPro" id="IPR049116">
    <property type="entry name" value="Tautomerase-like"/>
</dbReference>
<dbReference type="Gene3D" id="3.30.429.10">
    <property type="entry name" value="Macrophage Migration Inhibitory Factor"/>
    <property type="match status" value="1"/>
</dbReference>
<geneLocation type="plasmid" evidence="1 2">
    <name>pTTJL1802</name>
</geneLocation>
<evidence type="ECO:0008006" key="3">
    <source>
        <dbReference type="Google" id="ProtNLM"/>
    </source>
</evidence>
<gene>
    <name evidence="1" type="ORF">TtJL18_2420</name>
</gene>
<sequence>MLEVLVSREKPLTREEREALKEEAEAIFQEVLGTPKGRLRVFVLEEAPKGDEAQSPSRWA</sequence>
<dbReference type="RefSeq" id="WP_011229071.1">
    <property type="nucleotide sequence ID" value="NC_017590.1"/>
</dbReference>
<reference evidence="1 2" key="1">
    <citation type="journal article" date="2013" name="Genome Announc.">
        <title>Whole Genome Sequencing of Thermus oshimai JL-2 and Thermus thermophilus JL-18, Incomplete Denitrifiers from the United States Great Basin.</title>
        <authorList>
            <person name="Murugapiran S.K."/>
            <person name="Huntemann M."/>
            <person name="Wei C.L."/>
            <person name="Han J."/>
            <person name="Detter J.C."/>
            <person name="Han C.S."/>
            <person name="Erkkila T.H."/>
            <person name="Teshima H."/>
            <person name="Chen A."/>
            <person name="Kyrpides N."/>
            <person name="Mavrommatis K."/>
            <person name="Markowitz V."/>
            <person name="Szeto E."/>
            <person name="Ivanova N."/>
            <person name="Pagani I."/>
            <person name="Lam J."/>
            <person name="McDonald A.I."/>
            <person name="Dodsworth J.A."/>
            <person name="Pati A."/>
            <person name="Goodwin L."/>
            <person name="Peters L."/>
            <person name="Pitluck S."/>
            <person name="Woyke T."/>
            <person name="Hedlund B.P."/>
        </authorList>
    </citation>
    <scope>NUCLEOTIDE SEQUENCE [LARGE SCALE GENOMIC DNA]</scope>
    <source>
        <strain evidence="1 2">JL-18</strain>
        <plasmid evidence="1 2">pTTJL1802</plasmid>
    </source>
</reference>
<dbReference type="Proteomes" id="UP000007388">
    <property type="component" value="Plasmid pTTJL1802"/>
</dbReference>
<evidence type="ECO:0000313" key="2">
    <source>
        <dbReference type="Proteomes" id="UP000007388"/>
    </source>
</evidence>
<evidence type="ECO:0000313" key="1">
    <source>
        <dbReference type="EMBL" id="AFH40245.1"/>
    </source>
</evidence>
<dbReference type="EMBL" id="CP003254">
    <property type="protein sequence ID" value="AFH40245.1"/>
    <property type="molecule type" value="Genomic_DNA"/>
</dbReference>
<name>H9ZV85_THETH</name>
<protein>
    <recommendedName>
        <fullName evidence="3">4-oxalocrotonate tautomerase domain-containing protein</fullName>
    </recommendedName>
</protein>
<keyword evidence="1" id="KW-0614">Plasmid</keyword>
<dbReference type="AlphaFoldDB" id="H9ZV85"/>
<dbReference type="InterPro" id="IPR014347">
    <property type="entry name" value="Tautomerase/MIF_sf"/>
</dbReference>
<dbReference type="HOGENOM" id="CLU_205987_0_0_0"/>
<dbReference type="GeneID" id="3169296"/>
<organism evidence="1 2">
    <name type="scientific">Thermus thermophilus JL-18</name>
    <dbReference type="NCBI Taxonomy" id="798128"/>
    <lineage>
        <taxon>Bacteria</taxon>
        <taxon>Thermotogati</taxon>
        <taxon>Deinococcota</taxon>
        <taxon>Deinococci</taxon>
        <taxon>Thermales</taxon>
        <taxon>Thermaceae</taxon>
        <taxon>Thermus</taxon>
    </lineage>
</organism>
<proteinExistence type="predicted"/>
<accession>H9ZV85</accession>
<dbReference type="PATRIC" id="fig|798128.4.peg.2358"/>